<dbReference type="Pfam" id="PF04167">
    <property type="entry name" value="DUF402"/>
    <property type="match status" value="1"/>
</dbReference>
<dbReference type="RefSeq" id="WP_149850422.1">
    <property type="nucleotide sequence ID" value="NZ_VUOB01000027.1"/>
</dbReference>
<protein>
    <submittedName>
        <fullName evidence="3">DUF402 domain-containing protein</fullName>
    </submittedName>
</protein>
<dbReference type="Proteomes" id="UP000323454">
    <property type="component" value="Unassembled WGS sequence"/>
</dbReference>
<dbReference type="InterPro" id="IPR035930">
    <property type="entry name" value="FomD-like_sf"/>
</dbReference>
<dbReference type="PIRSF" id="PIRSF012622">
    <property type="entry name" value="UCP012622"/>
    <property type="match status" value="1"/>
</dbReference>
<evidence type="ECO:0000256" key="1">
    <source>
        <dbReference type="SAM" id="MobiDB-lite"/>
    </source>
</evidence>
<comment type="caution">
    <text evidence="3">The sequence shown here is derived from an EMBL/GenBank/DDBJ whole genome shotgun (WGS) entry which is preliminary data.</text>
</comment>
<dbReference type="InterPro" id="IPR014465">
    <property type="entry name" value="UCP012622"/>
</dbReference>
<keyword evidence="4" id="KW-1185">Reference proteome</keyword>
<evidence type="ECO:0000313" key="3">
    <source>
        <dbReference type="EMBL" id="KAA2261627.1"/>
    </source>
</evidence>
<feature type="domain" description="DUF402" evidence="2">
    <location>
        <begin position="40"/>
        <end position="172"/>
    </location>
</feature>
<accession>A0A5B2XD75</accession>
<gene>
    <name evidence="3" type="ORF">F0L68_16260</name>
</gene>
<reference evidence="3 4" key="2">
    <citation type="submission" date="2019-09" db="EMBL/GenBank/DDBJ databases">
        <authorList>
            <person name="Jin C."/>
        </authorList>
    </citation>
    <scope>NUCLEOTIDE SEQUENCE [LARGE SCALE GENOMIC DNA]</scope>
    <source>
        <strain evidence="3 4">AN110305</strain>
    </source>
</reference>
<feature type="region of interest" description="Disordered" evidence="1">
    <location>
        <begin position="1"/>
        <end position="24"/>
    </location>
</feature>
<dbReference type="SUPFAM" id="SSF159234">
    <property type="entry name" value="FomD-like"/>
    <property type="match status" value="1"/>
</dbReference>
<dbReference type="OrthoDB" id="3821551at2"/>
<dbReference type="AlphaFoldDB" id="A0A5B2XD75"/>
<dbReference type="EMBL" id="VUOB01000027">
    <property type="protein sequence ID" value="KAA2261627.1"/>
    <property type="molecule type" value="Genomic_DNA"/>
</dbReference>
<evidence type="ECO:0000259" key="2">
    <source>
        <dbReference type="Pfam" id="PF04167"/>
    </source>
</evidence>
<organism evidence="3 4">
    <name type="scientific">Solihabitans fulvus</name>
    <dbReference type="NCBI Taxonomy" id="1892852"/>
    <lineage>
        <taxon>Bacteria</taxon>
        <taxon>Bacillati</taxon>
        <taxon>Actinomycetota</taxon>
        <taxon>Actinomycetes</taxon>
        <taxon>Pseudonocardiales</taxon>
        <taxon>Pseudonocardiaceae</taxon>
        <taxon>Solihabitans</taxon>
    </lineage>
</organism>
<name>A0A5B2XD75_9PSEU</name>
<feature type="compositionally biased region" description="Polar residues" evidence="1">
    <location>
        <begin position="1"/>
        <end position="11"/>
    </location>
</feature>
<evidence type="ECO:0000313" key="4">
    <source>
        <dbReference type="Proteomes" id="UP000323454"/>
    </source>
</evidence>
<dbReference type="InterPro" id="IPR007295">
    <property type="entry name" value="DUF402"/>
</dbReference>
<sequence>MATEQRTQSPQRRFPEGSTVPHIHPPKIEYFDIDAKSNTDPKGFARVVDEFHLTRSGLYMYRPVPGHPQLSHFESWLLPSHGLRLTRQSWRPGHEREYDLYIDVVEITSDHSIWRTVDLYLDLIVCTGRSVTVLDTDELLAALGAGLVSPARAEWALRTAYRAVGGISAHGYDAPGWLASEKVVTTWRPR</sequence>
<reference evidence="3 4" key="1">
    <citation type="submission" date="2019-09" db="EMBL/GenBank/DDBJ databases">
        <title>Goodfellowia gen. nov., a new genus of the Pseudonocardineae related to Actinoalloteichus, containing Goodfellowia coeruleoviolacea gen. nov., comb. nov. gen. nov., comb. nov.</title>
        <authorList>
            <person name="Labeda D."/>
        </authorList>
    </citation>
    <scope>NUCLEOTIDE SEQUENCE [LARGE SCALE GENOMIC DNA]</scope>
    <source>
        <strain evidence="3 4">AN110305</strain>
    </source>
</reference>
<proteinExistence type="predicted"/>
<dbReference type="Gene3D" id="2.40.380.10">
    <property type="entry name" value="FomD-like"/>
    <property type="match status" value="1"/>
</dbReference>